<evidence type="ECO:0000256" key="2">
    <source>
        <dbReference type="SAM" id="SignalP"/>
    </source>
</evidence>
<dbReference type="ESTHER" id="rhoe4-q3l9i4">
    <property type="family name" value="Fungal-Bact_LIP"/>
</dbReference>
<geneLocation type="plasmid" evidence="3 4">
    <name>pREL1</name>
</geneLocation>
<dbReference type="GO" id="GO:0016042">
    <property type="term" value="P:lipid catabolic process"/>
    <property type="evidence" value="ECO:0007669"/>
    <property type="project" value="InterPro"/>
</dbReference>
<proteinExistence type="predicted"/>
<organism evidence="3 4">
    <name type="scientific">Rhodococcus erythropolis (strain PR4 / NBRC 100887)</name>
    <dbReference type="NCBI Taxonomy" id="234621"/>
    <lineage>
        <taxon>Bacteria</taxon>
        <taxon>Bacillati</taxon>
        <taxon>Actinomycetota</taxon>
        <taxon>Actinomycetes</taxon>
        <taxon>Mycobacteriales</taxon>
        <taxon>Nocardiaceae</taxon>
        <taxon>Rhodococcus</taxon>
        <taxon>Rhodococcus erythropolis group</taxon>
    </lineage>
</organism>
<dbReference type="InterPro" id="IPR029058">
    <property type="entry name" value="AB_hydrolase_fold"/>
</dbReference>
<evidence type="ECO:0000313" key="4">
    <source>
        <dbReference type="Proteomes" id="UP000002204"/>
    </source>
</evidence>
<evidence type="ECO:0000256" key="1">
    <source>
        <dbReference type="SAM" id="MobiDB-lite"/>
    </source>
</evidence>
<dbReference type="SUPFAM" id="SSF53474">
    <property type="entry name" value="alpha/beta-Hydrolases"/>
    <property type="match status" value="1"/>
</dbReference>
<dbReference type="PANTHER" id="PTHR34853:SF1">
    <property type="entry name" value="LIPASE 5"/>
    <property type="match status" value="1"/>
</dbReference>
<dbReference type="PATRIC" id="fig|234621.6.peg.313"/>
<gene>
    <name evidence="3" type="ordered locus">RER_pREL1-01860</name>
</gene>
<keyword evidence="3" id="KW-0378">Hydrolase</keyword>
<feature type="chain" id="PRO_5039461879" evidence="2">
    <location>
        <begin position="26"/>
        <end position="467"/>
    </location>
</feature>
<dbReference type="InterPro" id="IPR005152">
    <property type="entry name" value="Lipase_secreted"/>
</dbReference>
<name>Q3L9I4_RHOE4</name>
<reference evidence="4" key="1">
    <citation type="submission" date="2005-03" db="EMBL/GenBank/DDBJ databases">
        <title>Comparison of the complete genome sequences of Rhodococcus erythropolis PR4 and Rhodococcus opacus B4.</title>
        <authorList>
            <person name="Takarada H."/>
            <person name="Sekine M."/>
            <person name="Hosoyama A."/>
            <person name="Yamada R."/>
            <person name="Fujisawa T."/>
            <person name="Omata S."/>
            <person name="Shimizu A."/>
            <person name="Tsukatani N."/>
            <person name="Tanikawa S."/>
            <person name="Fujita N."/>
            <person name="Harayama S."/>
        </authorList>
    </citation>
    <scope>NUCLEOTIDE SEQUENCE [LARGE SCALE GENOMIC DNA]</scope>
    <source>
        <strain evidence="4">PR4 / NBRC 100887</strain>
        <plasmid evidence="4">pREL1</plasmid>
    </source>
</reference>
<accession>Q3L9I4</accession>
<dbReference type="GO" id="GO:0004806">
    <property type="term" value="F:triacylglycerol lipase activity"/>
    <property type="evidence" value="ECO:0007669"/>
    <property type="project" value="InterPro"/>
</dbReference>
<dbReference type="PIRSF" id="PIRSF029171">
    <property type="entry name" value="Esterase_LipA"/>
    <property type="match status" value="1"/>
</dbReference>
<dbReference type="Proteomes" id="UP000002204">
    <property type="component" value="Plasmid pREL1"/>
</dbReference>
<dbReference type="Gene3D" id="3.40.50.1820">
    <property type="entry name" value="alpha/beta hydrolase"/>
    <property type="match status" value="1"/>
</dbReference>
<keyword evidence="2" id="KW-0732">Signal</keyword>
<keyword evidence="3" id="KW-0614">Plasmid</keyword>
<dbReference type="SMR" id="Q3L9I4"/>
<feature type="region of interest" description="Disordered" evidence="1">
    <location>
        <begin position="442"/>
        <end position="467"/>
    </location>
</feature>
<dbReference type="AlphaFoldDB" id="Q3L9I4"/>
<dbReference type="EC" id="3.1.1.-" evidence="3"/>
<dbReference type="KEGG" id="rer:RER_pREL1-01860"/>
<dbReference type="EMBL" id="AP008931">
    <property type="protein sequence ID" value="BAE46129.1"/>
    <property type="molecule type" value="Genomic_DNA"/>
</dbReference>
<dbReference type="Gene3D" id="1.10.260.130">
    <property type="match status" value="1"/>
</dbReference>
<dbReference type="Pfam" id="PF03583">
    <property type="entry name" value="LIP"/>
    <property type="match status" value="1"/>
</dbReference>
<sequence>MSPRNTVGRMAVAVVATATFTGVTAPVTMSVAAAEQRVFDTFYDYDGSLPLSSYAPGDVLKTRTVPYHVVNVVTPLQAVQVLYRSTDALGRPIANVTSILRPPNAQPGKVLSYQSVYDSLNPDDSPSRAIAGNAPIGQWTPSGRNFNLGGTMVSGEVAMFGPMLAAGYTVVIPDTEGPDADFAAGPEYGMLTLDSLRAARAVPETGIAADAKVALMGYSGGAIATNWAAILAPEYAPDVNDDLIGAAQGGVMVNPASNLRYANGSLGWGGVVGMAIVGIARAYDVDFTPYLNDYGREIMARMQDASIANAIAQYPGLTWQQMTKPEFADPNSVPEFVDVVNKINMGTAPIPTIPMFIAQAANGILNGTLPGGPGTGPGDGVMVAGDVAALATRYCNAGLSIQYDQYDTIEHMIGGALWLPGALQWLIDRFNGAPAPSNCGNFATGNSLAPQQPAASDNPAPASATGS</sequence>
<dbReference type="RefSeq" id="WP_011331609.1">
    <property type="nucleotide sequence ID" value="NC_007491.1"/>
</dbReference>
<reference evidence="3 4" key="2">
    <citation type="journal article" date="2006" name="Environ. Microbiol.">
        <title>Sequence analysis of three plasmids harboured in Rhodococcus erythropolis strain PR4.</title>
        <authorList>
            <person name="Sekine M."/>
            <person name="Tanikawa S."/>
            <person name="Omata S."/>
            <person name="Saito M."/>
            <person name="Fujisawa T."/>
            <person name="Tsukatani N."/>
            <person name="Tajima T."/>
            <person name="Sekigawa T."/>
            <person name="Kosugi H."/>
            <person name="Matsuo Y."/>
            <person name="Nishiko R."/>
            <person name="Imamura K."/>
            <person name="Ito M."/>
            <person name="Narita H."/>
            <person name="Tago S."/>
            <person name="Fujita N."/>
            <person name="Harayama S."/>
        </authorList>
    </citation>
    <scope>NUCLEOTIDE SEQUENCE [LARGE SCALE GENOMIC DNA]</scope>
    <source>
        <strain evidence="4">PR4 / NBRC 100887</strain>
        <plasmid evidence="3 4">pREL1</plasmid>
    </source>
</reference>
<protein>
    <submittedName>
        <fullName evidence="3">Putative lipase</fullName>
        <ecNumber evidence="3">3.1.1.-</ecNumber>
    </submittedName>
</protein>
<feature type="signal peptide" evidence="2">
    <location>
        <begin position="1"/>
        <end position="25"/>
    </location>
</feature>
<dbReference type="PANTHER" id="PTHR34853">
    <property type="match status" value="1"/>
</dbReference>
<feature type="compositionally biased region" description="Low complexity" evidence="1">
    <location>
        <begin position="449"/>
        <end position="467"/>
    </location>
</feature>
<evidence type="ECO:0000313" key="3">
    <source>
        <dbReference type="EMBL" id="BAE46129.1"/>
    </source>
</evidence>
<dbReference type="HOGENOM" id="CLU_029538_5_0_11"/>